<protein>
    <recommendedName>
        <fullName evidence="4">2-amino-4-hydroxy-6-hydroxymethyldihydropteridine pyrophosphokinase</fullName>
        <ecNumber evidence="3">2.7.6.3</ecNumber>
    </recommendedName>
    <alternativeName>
        <fullName evidence="11">6-hydroxymethyl-7,8-dihydropterin pyrophosphokinase</fullName>
    </alternativeName>
    <alternativeName>
        <fullName evidence="12">7,8-dihydro-6-hydroxymethylpterin-pyrophosphokinase</fullName>
    </alternativeName>
</protein>
<dbReference type="STRING" id="1653476.THC_0988"/>
<sequence>MQELPAQIEKLSKIYETRPLYFESKNYFYNLVVKIRTFLSPLALFLELKKIEFKMGRKKDLCLSDRPIDLDIVFYEDLRFSSAILKIPHPRALERAFVVIPTLEIEPDLREPVTGKKLCEIKQEREKEYLKQGIKALTEELKI</sequence>
<comment type="function">
    <text evidence="10">Catalyzes the transfer of pyrophosphate from adenosine triphosphate (ATP) to 6-hydroxymethyl-7,8-dihydropterin, an enzymatic step in folate biosynthesis pathway.</text>
</comment>
<keyword evidence="7 14" id="KW-0418">Kinase</keyword>
<dbReference type="NCBIfam" id="TIGR01498">
    <property type="entry name" value="folK"/>
    <property type="match status" value="1"/>
</dbReference>
<evidence type="ECO:0000256" key="9">
    <source>
        <dbReference type="ARBA" id="ARBA00022909"/>
    </source>
</evidence>
<dbReference type="GO" id="GO:0046656">
    <property type="term" value="P:folic acid biosynthetic process"/>
    <property type="evidence" value="ECO:0007669"/>
    <property type="project" value="UniProtKB-KW"/>
</dbReference>
<dbReference type="PATRIC" id="fig|1653476.3.peg.1032"/>
<keyword evidence="15" id="KW-1185">Reference proteome</keyword>
<evidence type="ECO:0000256" key="3">
    <source>
        <dbReference type="ARBA" id="ARBA00013253"/>
    </source>
</evidence>
<keyword evidence="5" id="KW-0808">Transferase</keyword>
<reference evidence="14 15" key="1">
    <citation type="journal article" date="2016" name="Int. J. Syst. Evol. Microbiol.">
        <title>Caldimicrobium thiodismutans sp. nov., a sulfur-disproportionating bacterium isolated from a hot spring, and emended description of the genus Caldimicrobium.</title>
        <authorList>
            <person name="Kojima H."/>
            <person name="Umezawa K."/>
            <person name="Fukui M."/>
        </authorList>
    </citation>
    <scope>NUCLEOTIDE SEQUENCE [LARGE SCALE GENOMIC DNA]</scope>
    <source>
        <strain evidence="14 15">TF1</strain>
    </source>
</reference>
<dbReference type="GO" id="GO:0046654">
    <property type="term" value="P:tetrahydrofolate biosynthetic process"/>
    <property type="evidence" value="ECO:0007669"/>
    <property type="project" value="UniProtKB-UniPathway"/>
</dbReference>
<dbReference type="InterPro" id="IPR035907">
    <property type="entry name" value="Hppk_sf"/>
</dbReference>
<dbReference type="CDD" id="cd00483">
    <property type="entry name" value="HPPK"/>
    <property type="match status" value="1"/>
</dbReference>
<dbReference type="AlphaFoldDB" id="A0A0U5AHJ5"/>
<evidence type="ECO:0000256" key="5">
    <source>
        <dbReference type="ARBA" id="ARBA00022679"/>
    </source>
</evidence>
<evidence type="ECO:0000256" key="1">
    <source>
        <dbReference type="ARBA" id="ARBA00005051"/>
    </source>
</evidence>
<evidence type="ECO:0000259" key="13">
    <source>
        <dbReference type="Pfam" id="PF01288"/>
    </source>
</evidence>
<evidence type="ECO:0000256" key="12">
    <source>
        <dbReference type="ARBA" id="ARBA00033413"/>
    </source>
</evidence>
<reference evidence="15" key="2">
    <citation type="journal article" date="2016" name="Int. J. Syst. Evol. Microbiol.">
        <title>Caldimicrobium thiodismutans sp. nov., a sulfur-disproportionating bacterium isolated from a hot spring.</title>
        <authorList>
            <person name="Kojima H."/>
            <person name="Umezawa K."/>
            <person name="Fukui M."/>
        </authorList>
    </citation>
    <scope>NUCLEOTIDE SEQUENCE [LARGE SCALE GENOMIC DNA]</scope>
    <source>
        <strain evidence="15">TF1</strain>
    </source>
</reference>
<evidence type="ECO:0000313" key="14">
    <source>
        <dbReference type="EMBL" id="BAU23372.1"/>
    </source>
</evidence>
<evidence type="ECO:0000256" key="11">
    <source>
        <dbReference type="ARBA" id="ARBA00029766"/>
    </source>
</evidence>
<name>A0A0U5AHJ5_9BACT</name>
<evidence type="ECO:0000256" key="7">
    <source>
        <dbReference type="ARBA" id="ARBA00022777"/>
    </source>
</evidence>
<dbReference type="UniPathway" id="UPA00077">
    <property type="reaction ID" value="UER00155"/>
</dbReference>
<gene>
    <name evidence="14" type="ORF">THC_0988</name>
</gene>
<dbReference type="PANTHER" id="PTHR43071:SF1">
    <property type="entry name" value="2-AMINO-4-HYDROXY-6-HYDROXYMETHYLDIHYDROPTERIDINE PYROPHOSPHOKINASE"/>
    <property type="match status" value="1"/>
</dbReference>
<evidence type="ECO:0000256" key="4">
    <source>
        <dbReference type="ARBA" id="ARBA00016218"/>
    </source>
</evidence>
<feature type="domain" description="7,8-dihydro-6-hydroxymethylpterin-pyrophosphokinase" evidence="13">
    <location>
        <begin position="6"/>
        <end position="107"/>
    </location>
</feature>
<keyword evidence="8" id="KW-0067">ATP-binding</keyword>
<dbReference type="PANTHER" id="PTHR43071">
    <property type="entry name" value="2-AMINO-4-HYDROXY-6-HYDROXYMETHYLDIHYDROPTERIDINE PYROPHOSPHOKINASE"/>
    <property type="match status" value="1"/>
</dbReference>
<evidence type="ECO:0000256" key="2">
    <source>
        <dbReference type="ARBA" id="ARBA00005810"/>
    </source>
</evidence>
<dbReference type="Proteomes" id="UP000068196">
    <property type="component" value="Chromosome"/>
</dbReference>
<dbReference type="Pfam" id="PF01288">
    <property type="entry name" value="HPPK"/>
    <property type="match status" value="1"/>
</dbReference>
<dbReference type="EC" id="2.7.6.3" evidence="3"/>
<accession>A0A0U5AHJ5</accession>
<keyword evidence="9" id="KW-0289">Folate biosynthesis</keyword>
<evidence type="ECO:0000313" key="15">
    <source>
        <dbReference type="Proteomes" id="UP000068196"/>
    </source>
</evidence>
<proteinExistence type="inferred from homology"/>
<keyword evidence="6" id="KW-0547">Nucleotide-binding</keyword>
<dbReference type="Gene3D" id="3.30.70.560">
    <property type="entry name" value="7,8-Dihydro-6-hydroxymethylpterin-pyrophosphokinase HPPK"/>
    <property type="match status" value="1"/>
</dbReference>
<comment type="pathway">
    <text evidence="1">Cofactor biosynthesis; tetrahydrofolate biosynthesis; 2-amino-4-hydroxy-6-hydroxymethyl-7,8-dihydropteridine diphosphate from 7,8-dihydroneopterin triphosphate: step 4/4.</text>
</comment>
<dbReference type="KEGG" id="cthi:THC_0988"/>
<dbReference type="GO" id="GO:0003848">
    <property type="term" value="F:2-amino-4-hydroxy-6-hydroxymethyldihydropteridine diphosphokinase activity"/>
    <property type="evidence" value="ECO:0007669"/>
    <property type="project" value="UniProtKB-EC"/>
</dbReference>
<dbReference type="SUPFAM" id="SSF55083">
    <property type="entry name" value="6-hydroxymethyl-7,8-dihydropterin pyrophosphokinase, HPPK"/>
    <property type="match status" value="1"/>
</dbReference>
<dbReference type="EMBL" id="AP014945">
    <property type="protein sequence ID" value="BAU23372.1"/>
    <property type="molecule type" value="Genomic_DNA"/>
</dbReference>
<dbReference type="GO" id="GO:0005524">
    <property type="term" value="F:ATP binding"/>
    <property type="evidence" value="ECO:0007669"/>
    <property type="project" value="UniProtKB-KW"/>
</dbReference>
<evidence type="ECO:0000256" key="8">
    <source>
        <dbReference type="ARBA" id="ARBA00022840"/>
    </source>
</evidence>
<evidence type="ECO:0000256" key="10">
    <source>
        <dbReference type="ARBA" id="ARBA00029409"/>
    </source>
</evidence>
<evidence type="ECO:0000256" key="6">
    <source>
        <dbReference type="ARBA" id="ARBA00022741"/>
    </source>
</evidence>
<organism evidence="14 15">
    <name type="scientific">Caldimicrobium thiodismutans</name>
    <dbReference type="NCBI Taxonomy" id="1653476"/>
    <lineage>
        <taxon>Bacteria</taxon>
        <taxon>Pseudomonadati</taxon>
        <taxon>Thermodesulfobacteriota</taxon>
        <taxon>Thermodesulfobacteria</taxon>
        <taxon>Thermodesulfobacteriales</taxon>
        <taxon>Thermodesulfobacteriaceae</taxon>
        <taxon>Caldimicrobium</taxon>
    </lineage>
</organism>
<comment type="similarity">
    <text evidence="2">Belongs to the HPPK family.</text>
</comment>
<dbReference type="InterPro" id="IPR000550">
    <property type="entry name" value="Hppk"/>
</dbReference>
<dbReference type="GO" id="GO:0016301">
    <property type="term" value="F:kinase activity"/>
    <property type="evidence" value="ECO:0007669"/>
    <property type="project" value="UniProtKB-KW"/>
</dbReference>